<evidence type="ECO:0000313" key="8">
    <source>
        <dbReference type="EnsemblPlants" id="Kaladp1047s0006.1.v1.1"/>
    </source>
</evidence>
<feature type="region of interest" description="Disordered" evidence="6">
    <location>
        <begin position="125"/>
        <end position="146"/>
    </location>
</feature>
<evidence type="ECO:0000256" key="2">
    <source>
        <dbReference type="ARBA" id="ARBA00023015"/>
    </source>
</evidence>
<feature type="region of interest" description="Disordered" evidence="6">
    <location>
        <begin position="656"/>
        <end position="693"/>
    </location>
</feature>
<dbReference type="InterPro" id="IPR003340">
    <property type="entry name" value="B3_DNA-bd"/>
</dbReference>
<protein>
    <recommendedName>
        <fullName evidence="7">TF-B3 domain-containing protein</fullName>
    </recommendedName>
</protein>
<dbReference type="AlphaFoldDB" id="A0A7N1A9N2"/>
<keyword evidence="3" id="KW-0238">DNA-binding</keyword>
<dbReference type="OMA" id="VNEFLDP"/>
<dbReference type="EnsemblPlants" id="Kaladp1047s0006.1.v1.1">
    <property type="protein sequence ID" value="Kaladp1047s0006.1.v1.1"/>
    <property type="gene ID" value="Kaladp1047s0006.v1.1"/>
</dbReference>
<evidence type="ECO:0000313" key="9">
    <source>
        <dbReference type="Proteomes" id="UP000594263"/>
    </source>
</evidence>
<dbReference type="SUPFAM" id="SSF101936">
    <property type="entry name" value="DNA-binding pseudobarrel domain"/>
    <property type="match status" value="1"/>
</dbReference>
<dbReference type="PANTHER" id="PTHR31140">
    <property type="entry name" value="B3 DOMAIN-CONTAINING TRANSCRIPTION FACTOR ABI3"/>
    <property type="match status" value="1"/>
</dbReference>
<organism evidence="8 9">
    <name type="scientific">Kalanchoe fedtschenkoi</name>
    <name type="common">Lavender scallops</name>
    <name type="synonym">South American air plant</name>
    <dbReference type="NCBI Taxonomy" id="63787"/>
    <lineage>
        <taxon>Eukaryota</taxon>
        <taxon>Viridiplantae</taxon>
        <taxon>Streptophyta</taxon>
        <taxon>Embryophyta</taxon>
        <taxon>Tracheophyta</taxon>
        <taxon>Spermatophyta</taxon>
        <taxon>Magnoliopsida</taxon>
        <taxon>eudicotyledons</taxon>
        <taxon>Gunneridae</taxon>
        <taxon>Pentapetalae</taxon>
        <taxon>Saxifragales</taxon>
        <taxon>Crassulaceae</taxon>
        <taxon>Kalanchoe</taxon>
    </lineage>
</organism>
<keyword evidence="9" id="KW-1185">Reference proteome</keyword>
<proteinExistence type="predicted"/>
<dbReference type="FunFam" id="2.40.330.10:FF:000003">
    <property type="entry name" value="B3 domain-containing transcription factor FUS3"/>
    <property type="match status" value="1"/>
</dbReference>
<accession>A0A7N1A9N2</accession>
<keyword evidence="5" id="KW-0539">Nucleus</keyword>
<comment type="subcellular location">
    <subcellularLocation>
        <location evidence="1">Nucleus</location>
    </subcellularLocation>
</comment>
<feature type="compositionally biased region" description="Basic residues" evidence="6">
    <location>
        <begin position="438"/>
        <end position="447"/>
    </location>
</feature>
<dbReference type="InterPro" id="IPR044800">
    <property type="entry name" value="LEC2-like"/>
</dbReference>
<feature type="compositionally biased region" description="Pro residues" evidence="6">
    <location>
        <begin position="683"/>
        <end position="693"/>
    </location>
</feature>
<evidence type="ECO:0000256" key="6">
    <source>
        <dbReference type="SAM" id="MobiDB-lite"/>
    </source>
</evidence>
<keyword evidence="2" id="KW-0805">Transcription regulation</keyword>
<sequence>MEMKDDTGVAEYEKSTDNLLHAAPLDAAGMEDNDVMLDLSCFGGGGYDSAAAAMEEADHQDLMDSAAAIFCDDLIPPLPDFQCMSSSSSSSSSVKPVAYQSTASSSVSSTSSSWAVLRSESEEHNVAAGGYTSHHDHSHGHHPQQVVREQSNGLDEDGDIGCMDVMETLSYIDLLDESGQVWGYKDSPVFYSSPVEAFQAENELQRPEPMAETHTEGLDKSEDLAMVFFEWLKSNKESISAEDLRSIKLKKSTIESAAKRLGNGKEGMKRLLQLILEWVQHHQLQRKPSREEGVAAAAAQPQFPNHPYPDTNLSNSNFQPDLSHTSPWSVGSSAGLDPMMAVGVPAPFGHLSNMADQQWPPLCMNYDNSTNAGQNLTPALHPFGAAAFNQYPCQYYPAVGNVSYLNGAVSEEVFVRTGSAATKEARKKRMARQRRFLPHHRHHHHHSSSGNGKAHGQHHGSNGLSNQMRMLTGAGQLGRVNMDESCANISHPPSGGYWAYLHNASPPQPPHLPVVPNSGNSIQGNEESPSYQRPIALDRRQGSKPEKNLRFLLQKVLKQSDVGSLGRIVLPKKEAETHLPQLTARDGINIAMEDIGTSNVWNMRYRFWPNNKSRMYLLENTGDFVRSNGLQEGDFIVIYSDIKCGKYMIRGVKVRQQGPKPDIRRSGKALKKNTWPTSNGSPFAPPSPKTPLA</sequence>
<keyword evidence="4" id="KW-0804">Transcription</keyword>
<evidence type="ECO:0000256" key="4">
    <source>
        <dbReference type="ARBA" id="ARBA00023163"/>
    </source>
</evidence>
<evidence type="ECO:0000256" key="1">
    <source>
        <dbReference type="ARBA" id="ARBA00004123"/>
    </source>
</evidence>
<name>A0A7N1A9N2_KALFE</name>
<dbReference type="GO" id="GO:0005634">
    <property type="term" value="C:nucleus"/>
    <property type="evidence" value="ECO:0007669"/>
    <property type="project" value="UniProtKB-SubCell"/>
</dbReference>
<dbReference type="PANTHER" id="PTHR31140:SF81">
    <property type="entry name" value="B3 DOMAIN-CONTAINING TRANSCRIPTION FACTOR ABI3"/>
    <property type="match status" value="1"/>
</dbReference>
<evidence type="ECO:0000256" key="3">
    <source>
        <dbReference type="ARBA" id="ARBA00023125"/>
    </source>
</evidence>
<dbReference type="Gene3D" id="2.40.330.10">
    <property type="entry name" value="DNA-binding pseudobarrel domain"/>
    <property type="match status" value="1"/>
</dbReference>
<reference evidence="8" key="1">
    <citation type="submission" date="2021-01" db="UniProtKB">
        <authorList>
            <consortium name="EnsemblPlants"/>
        </authorList>
    </citation>
    <scope>IDENTIFICATION</scope>
</reference>
<feature type="region of interest" description="Disordered" evidence="6">
    <location>
        <begin position="438"/>
        <end position="467"/>
    </location>
</feature>
<dbReference type="GO" id="GO:0003700">
    <property type="term" value="F:DNA-binding transcription factor activity"/>
    <property type="evidence" value="ECO:0007669"/>
    <property type="project" value="InterPro"/>
</dbReference>
<dbReference type="GO" id="GO:0003677">
    <property type="term" value="F:DNA binding"/>
    <property type="evidence" value="ECO:0007669"/>
    <property type="project" value="UniProtKB-KW"/>
</dbReference>
<dbReference type="InterPro" id="IPR015300">
    <property type="entry name" value="DNA-bd_pseudobarrel_sf"/>
</dbReference>
<dbReference type="Pfam" id="PF02362">
    <property type="entry name" value="B3"/>
    <property type="match status" value="1"/>
</dbReference>
<dbReference type="Gramene" id="Kaladp1047s0006.1.v1.1">
    <property type="protein sequence ID" value="Kaladp1047s0006.1.v1.1"/>
    <property type="gene ID" value="Kaladp1047s0006.v1.1"/>
</dbReference>
<evidence type="ECO:0000259" key="7">
    <source>
        <dbReference type="PROSITE" id="PS50863"/>
    </source>
</evidence>
<dbReference type="SMART" id="SM01019">
    <property type="entry name" value="B3"/>
    <property type="match status" value="1"/>
</dbReference>
<dbReference type="PROSITE" id="PS50863">
    <property type="entry name" value="B3"/>
    <property type="match status" value="1"/>
</dbReference>
<dbReference type="Proteomes" id="UP000594263">
    <property type="component" value="Unplaced"/>
</dbReference>
<feature type="domain" description="TF-B3" evidence="7">
    <location>
        <begin position="553"/>
        <end position="655"/>
    </location>
</feature>
<dbReference type="CDD" id="cd10015">
    <property type="entry name" value="BfiI_C_EcoRII_N_B3"/>
    <property type="match status" value="1"/>
</dbReference>
<evidence type="ECO:0000256" key="5">
    <source>
        <dbReference type="ARBA" id="ARBA00023242"/>
    </source>
</evidence>